<dbReference type="OrthoDB" id="40803at2759"/>
<dbReference type="Proteomes" id="UP000095751">
    <property type="component" value="Unassembled WGS sequence"/>
</dbReference>
<evidence type="ECO:0000313" key="3">
    <source>
        <dbReference type="EMBL" id="OEU19385.1"/>
    </source>
</evidence>
<accession>A0A1E7FMT0</accession>
<feature type="region of interest" description="Disordered" evidence="1">
    <location>
        <begin position="23"/>
        <end position="44"/>
    </location>
</feature>
<keyword evidence="2" id="KW-0812">Transmembrane</keyword>
<proteinExistence type="predicted"/>
<keyword evidence="2" id="KW-1133">Transmembrane helix</keyword>
<feature type="region of interest" description="Disordered" evidence="1">
    <location>
        <begin position="161"/>
        <end position="214"/>
    </location>
</feature>
<dbReference type="AlphaFoldDB" id="A0A1E7FMT0"/>
<dbReference type="EMBL" id="KV784355">
    <property type="protein sequence ID" value="OEU19385.1"/>
    <property type="molecule type" value="Genomic_DNA"/>
</dbReference>
<feature type="region of interest" description="Disordered" evidence="1">
    <location>
        <begin position="98"/>
        <end position="124"/>
    </location>
</feature>
<evidence type="ECO:0000313" key="4">
    <source>
        <dbReference type="Proteomes" id="UP000095751"/>
    </source>
</evidence>
<name>A0A1E7FMT0_9STRA</name>
<sequence length="963" mass="108389">MTNQLSGNRRENDDDDEEEMDGLIRTTSSSGGSRSNTTTTRNTNNNSKVWKILAFVLFAILILFATDVIEFKEATHSSSIHSGHQKNSSSSEIAMIDGSIEQKEKPNVVVTSTEKSNTENTKVEEELVQKKAEEEEAAAVKAQIDTEAEAKKKLEEEAAAKKKVEEKEATAKKNAEDDATAKAKADEEAAKKKRNAAAKAKLDEEAKKKVEEEEAAVKLTAEEEAKKKAEEEEAVAATAVDELESGVDTTRHTYTPRGRPMSDADQKVMVEKWGSWRLEDKKERPIEDYYSSYPNRDVPRIKFPTNAWQTDKEWLSKFLPESISLVDRTITAILDEYGQPKDGSSELFHVEKHEAWIDKMEKEKCNSQSGCTTSTSWENLKRRLLHAVMTEDMFVFAMGGHSSAAGHGNHFQQSYTLQVQWILEGVFSRLGVRHQSRNFGLGGLGTTQTGLATKSILGHDVDMLLWDSGMTEKEAKARDMFFRQGILGDGKVPMIMSMTTRNDVLAMLNKNADADIFMVGDQSSLPQADTLEDVKKMPWAAQYVRCGGEISGICRENEYKGVCWIDRDDFTPKTKQNAAPGGRAKWHPGNRKHQLQGRAIAFSILEALKEALTLWNEAKDYELADETWHVTPLYDNVRTKVENLKPDVGSCREYESQFSSFMCNTSVKARSEFTPRAYPDHSNIRTLMPPTQVEHINDPPESVYQPPDVFNENLHPPVGAVDVLSIIEAGVPYKSNLSPDYSHFYPKPKFEKNPTVPVGKGYHLNTYSGFCDGSVDSWCNKGSDQNCLLYNHNDGRNGLIMDSYCGWMVTNLPELKHGFIALKFESWHPSKSNPKTKSWNSVNNEKRELYEENDRTFLRSSADLKQGNSVGYHGVEERNLKKAKVPDYCSDFRFEYSVDGKVTSLTKDEFVKRTGVIQRVVEVIPIVEDPSLTGGEEKEIEFAFRITGCENDKTFSVTHIYWA</sequence>
<evidence type="ECO:0000256" key="1">
    <source>
        <dbReference type="SAM" id="MobiDB-lite"/>
    </source>
</evidence>
<organism evidence="3 4">
    <name type="scientific">Fragilariopsis cylindrus CCMP1102</name>
    <dbReference type="NCBI Taxonomy" id="635003"/>
    <lineage>
        <taxon>Eukaryota</taxon>
        <taxon>Sar</taxon>
        <taxon>Stramenopiles</taxon>
        <taxon>Ochrophyta</taxon>
        <taxon>Bacillariophyta</taxon>
        <taxon>Bacillariophyceae</taxon>
        <taxon>Bacillariophycidae</taxon>
        <taxon>Bacillariales</taxon>
        <taxon>Bacillariaceae</taxon>
        <taxon>Fragilariopsis</taxon>
    </lineage>
</organism>
<reference evidence="3 4" key="1">
    <citation type="submission" date="2016-09" db="EMBL/GenBank/DDBJ databases">
        <title>Extensive genetic diversity and differential bi-allelic expression allows diatom success in the polar Southern Ocean.</title>
        <authorList>
            <consortium name="DOE Joint Genome Institute"/>
            <person name="Mock T."/>
            <person name="Otillar R.P."/>
            <person name="Strauss J."/>
            <person name="Dupont C."/>
            <person name="Frickenhaus S."/>
            <person name="Maumus F."/>
            <person name="Mcmullan M."/>
            <person name="Sanges R."/>
            <person name="Schmutz J."/>
            <person name="Toseland A."/>
            <person name="Valas R."/>
            <person name="Veluchamy A."/>
            <person name="Ward B.J."/>
            <person name="Allen A."/>
            <person name="Barry K."/>
            <person name="Falciatore A."/>
            <person name="Ferrante M."/>
            <person name="Fortunato A.E."/>
            <person name="Gloeckner G."/>
            <person name="Gruber A."/>
            <person name="Hipkin R."/>
            <person name="Janech M."/>
            <person name="Kroth P."/>
            <person name="Leese F."/>
            <person name="Lindquist E."/>
            <person name="Lyon B.R."/>
            <person name="Martin J."/>
            <person name="Mayer C."/>
            <person name="Parker M."/>
            <person name="Quesneville H."/>
            <person name="Raymond J."/>
            <person name="Uhlig C."/>
            <person name="Valentin K.U."/>
            <person name="Worden A.Z."/>
            <person name="Armbrust E.V."/>
            <person name="Bowler C."/>
            <person name="Green B."/>
            <person name="Moulton V."/>
            <person name="Van Oosterhout C."/>
            <person name="Grigoriev I."/>
        </authorList>
    </citation>
    <scope>NUCLEOTIDE SEQUENCE [LARGE SCALE GENOMIC DNA]</scope>
    <source>
        <strain evidence="3 4">CCMP1102</strain>
    </source>
</reference>
<dbReference type="InParanoid" id="A0A1E7FMT0"/>
<keyword evidence="2" id="KW-0472">Membrane</keyword>
<keyword evidence="4" id="KW-1185">Reference proteome</keyword>
<feature type="compositionally biased region" description="Basic and acidic residues" evidence="1">
    <location>
        <begin position="161"/>
        <end position="190"/>
    </location>
</feature>
<dbReference type="KEGG" id="fcy:FRACYDRAFT_235439"/>
<gene>
    <name evidence="3" type="ORF">FRACYDRAFT_235439</name>
</gene>
<feature type="compositionally biased region" description="Low complexity" evidence="1">
    <location>
        <begin position="25"/>
        <end position="44"/>
    </location>
</feature>
<protein>
    <submittedName>
        <fullName evidence="3">Uncharacterized protein</fullName>
    </submittedName>
</protein>
<feature type="compositionally biased region" description="Basic and acidic residues" evidence="1">
    <location>
        <begin position="200"/>
        <end position="211"/>
    </location>
</feature>
<feature type="transmembrane region" description="Helical" evidence="2">
    <location>
        <begin position="49"/>
        <end position="69"/>
    </location>
</feature>
<feature type="compositionally biased region" description="Polar residues" evidence="1">
    <location>
        <begin position="109"/>
        <end position="120"/>
    </location>
</feature>
<evidence type="ECO:0000256" key="2">
    <source>
        <dbReference type="SAM" id="Phobius"/>
    </source>
</evidence>